<proteinExistence type="predicted"/>
<dbReference type="EMBL" id="CP027657">
    <property type="protein sequence ID" value="AVO52212.1"/>
    <property type="molecule type" value="Genomic_DNA"/>
</dbReference>
<sequence>MKIVVQPQKQGGESLWQVRLDQHCVSFRSEEEARQFVATLEARLRAPHRLPERAEQRRAS</sequence>
<evidence type="ECO:0000313" key="1">
    <source>
        <dbReference type="EMBL" id="AVO52212.1"/>
    </source>
</evidence>
<name>A0A2R3QKG4_ECTME</name>
<gene>
    <name evidence="1" type="ORF">C7A17_05370</name>
</gene>
<evidence type="ECO:0000313" key="2">
    <source>
        <dbReference type="Proteomes" id="UP000238327"/>
    </source>
</evidence>
<dbReference type="RefSeq" id="WP_106737044.1">
    <property type="nucleotide sequence ID" value="NZ_CP027657.1"/>
</dbReference>
<dbReference type="AlphaFoldDB" id="A0A2R3QKG4"/>
<accession>A0A2R3QKG4</accession>
<dbReference type="OrthoDB" id="6966833at2"/>
<organism evidence="1 2">
    <name type="scientific">Ectopseudomonas mendocina</name>
    <name type="common">Pseudomonas mendocina</name>
    <dbReference type="NCBI Taxonomy" id="300"/>
    <lineage>
        <taxon>Bacteria</taxon>
        <taxon>Pseudomonadati</taxon>
        <taxon>Pseudomonadota</taxon>
        <taxon>Gammaproteobacteria</taxon>
        <taxon>Pseudomonadales</taxon>
        <taxon>Pseudomonadaceae</taxon>
        <taxon>Ectopseudomonas</taxon>
    </lineage>
</organism>
<dbReference type="Proteomes" id="UP000238327">
    <property type="component" value="Chromosome"/>
</dbReference>
<reference evidence="1 2" key="1">
    <citation type="submission" date="2018-03" db="EMBL/GenBank/DDBJ databases">
        <title>Complete genome sequence and methylome analysis of Pseudomonas mendocina NEB 698.</title>
        <authorList>
            <person name="Morgan R.D."/>
        </authorList>
    </citation>
    <scope>NUCLEOTIDE SEQUENCE [LARGE SCALE GENOMIC DNA]</scope>
    <source>
        <strain evidence="1 2">NEB698</strain>
    </source>
</reference>
<protein>
    <submittedName>
        <fullName evidence="1">Uncharacterized protein</fullName>
    </submittedName>
</protein>